<reference evidence="4 5" key="1">
    <citation type="submission" date="2016-10" db="EMBL/GenBank/DDBJ databases">
        <authorList>
            <person name="de Groot N.N."/>
        </authorList>
    </citation>
    <scope>NUCLEOTIDE SEQUENCE [LARGE SCALE GENOMIC DNA]</scope>
    <source>
        <strain evidence="4 5">DSM 23399</strain>
    </source>
</reference>
<dbReference type="UniPathway" id="UPA00115">
    <property type="reaction ID" value="UER00412"/>
</dbReference>
<dbReference type="EC" id="5.3.1.6" evidence="3"/>
<proteinExistence type="inferred from homology"/>
<dbReference type="NCBIfam" id="TIGR00021">
    <property type="entry name" value="rpiA"/>
    <property type="match status" value="1"/>
</dbReference>
<protein>
    <recommendedName>
        <fullName evidence="3">Ribose-5-phosphate isomerase A</fullName>
        <ecNumber evidence="3">5.3.1.6</ecNumber>
    </recommendedName>
    <alternativeName>
        <fullName evidence="3">Phosphoriboisomerase A</fullName>
        <shortName evidence="3">PRI</shortName>
    </alternativeName>
</protein>
<evidence type="ECO:0000256" key="3">
    <source>
        <dbReference type="HAMAP-Rule" id="MF_00170"/>
    </source>
</evidence>
<name>A0A1I1AF47_9BACT</name>
<feature type="binding site" evidence="3">
    <location>
        <begin position="31"/>
        <end position="34"/>
    </location>
    <ligand>
        <name>substrate</name>
    </ligand>
</feature>
<dbReference type="Gene3D" id="3.30.70.260">
    <property type="match status" value="1"/>
</dbReference>
<dbReference type="RefSeq" id="WP_092897694.1">
    <property type="nucleotide sequence ID" value="NZ_FOKK01000008.1"/>
</dbReference>
<feature type="active site" description="Proton acceptor" evidence="3">
    <location>
        <position position="108"/>
    </location>
</feature>
<dbReference type="SUPFAM" id="SSF100950">
    <property type="entry name" value="NagB/RpiA/CoA transferase-like"/>
    <property type="match status" value="1"/>
</dbReference>
<feature type="binding site" evidence="3">
    <location>
        <begin position="99"/>
        <end position="102"/>
    </location>
    <ligand>
        <name>substrate</name>
    </ligand>
</feature>
<evidence type="ECO:0000313" key="5">
    <source>
        <dbReference type="Proteomes" id="UP000198790"/>
    </source>
</evidence>
<dbReference type="HAMAP" id="MF_00170">
    <property type="entry name" value="Rib_5P_isom_A"/>
    <property type="match status" value="1"/>
</dbReference>
<evidence type="ECO:0000256" key="1">
    <source>
        <dbReference type="ARBA" id="ARBA00001713"/>
    </source>
</evidence>
<evidence type="ECO:0000313" key="4">
    <source>
        <dbReference type="EMBL" id="SFB36624.1"/>
    </source>
</evidence>
<dbReference type="STRING" id="237018.SAMN04489723_10879"/>
<feature type="binding site" evidence="3">
    <location>
        <position position="126"/>
    </location>
    <ligand>
        <name>substrate</name>
    </ligand>
</feature>
<feature type="binding site" evidence="3">
    <location>
        <begin position="86"/>
        <end position="89"/>
    </location>
    <ligand>
        <name>substrate</name>
    </ligand>
</feature>
<dbReference type="GO" id="GO:0004751">
    <property type="term" value="F:ribose-5-phosphate isomerase activity"/>
    <property type="evidence" value="ECO:0007669"/>
    <property type="project" value="UniProtKB-UniRule"/>
</dbReference>
<dbReference type="Gene3D" id="3.40.50.1360">
    <property type="match status" value="1"/>
</dbReference>
<organism evidence="4 5">
    <name type="scientific">Algoriphagus aquimarinus</name>
    <dbReference type="NCBI Taxonomy" id="237018"/>
    <lineage>
        <taxon>Bacteria</taxon>
        <taxon>Pseudomonadati</taxon>
        <taxon>Bacteroidota</taxon>
        <taxon>Cytophagia</taxon>
        <taxon>Cytophagales</taxon>
        <taxon>Cyclobacteriaceae</taxon>
        <taxon>Algoriphagus</taxon>
    </lineage>
</organism>
<dbReference type="OrthoDB" id="5870696at2"/>
<dbReference type="GO" id="GO:0005829">
    <property type="term" value="C:cytosol"/>
    <property type="evidence" value="ECO:0007669"/>
    <property type="project" value="TreeGrafter"/>
</dbReference>
<comment type="catalytic activity">
    <reaction evidence="1 3">
        <text>aldehydo-D-ribose 5-phosphate = D-ribulose 5-phosphate</text>
        <dbReference type="Rhea" id="RHEA:14657"/>
        <dbReference type="ChEBI" id="CHEBI:58121"/>
        <dbReference type="ChEBI" id="CHEBI:58273"/>
        <dbReference type="EC" id="5.3.1.6"/>
    </reaction>
</comment>
<dbReference type="Proteomes" id="UP000198790">
    <property type="component" value="Unassembled WGS sequence"/>
</dbReference>
<dbReference type="EMBL" id="FOKK01000008">
    <property type="protein sequence ID" value="SFB36624.1"/>
    <property type="molecule type" value="Genomic_DNA"/>
</dbReference>
<dbReference type="CDD" id="cd01398">
    <property type="entry name" value="RPI_A"/>
    <property type="match status" value="1"/>
</dbReference>
<comment type="pathway">
    <text evidence="3">Carbohydrate degradation; pentose phosphate pathway; D-ribose 5-phosphate from D-ribulose 5-phosphate (non-oxidative stage): step 1/1.</text>
</comment>
<dbReference type="AlphaFoldDB" id="A0A1I1AF47"/>
<accession>A0A1I1AF47</accession>
<dbReference type="InterPro" id="IPR004788">
    <property type="entry name" value="Ribose5P_isomerase_type_A"/>
</dbReference>
<gene>
    <name evidence="3" type="primary">rpiA</name>
    <name evidence="4" type="ORF">SAMN04489723_10879</name>
</gene>
<dbReference type="SUPFAM" id="SSF75445">
    <property type="entry name" value="D-ribose-5-phosphate isomerase (RpiA), lid domain"/>
    <property type="match status" value="1"/>
</dbReference>
<dbReference type="InterPro" id="IPR037171">
    <property type="entry name" value="NagB/RpiA_transferase-like"/>
</dbReference>
<evidence type="ECO:0000256" key="2">
    <source>
        <dbReference type="ARBA" id="ARBA00023235"/>
    </source>
</evidence>
<dbReference type="NCBIfam" id="NF001924">
    <property type="entry name" value="PRK00702.1"/>
    <property type="match status" value="1"/>
</dbReference>
<dbReference type="GO" id="GO:0006014">
    <property type="term" value="P:D-ribose metabolic process"/>
    <property type="evidence" value="ECO:0007669"/>
    <property type="project" value="TreeGrafter"/>
</dbReference>
<comment type="similarity">
    <text evidence="3">Belongs to the ribose 5-phosphate isomerase family.</text>
</comment>
<comment type="subunit">
    <text evidence="3">Homodimer.</text>
</comment>
<comment type="function">
    <text evidence="3">Catalyzes the reversible conversion of ribose-5-phosphate to ribulose 5-phosphate.</text>
</comment>
<keyword evidence="2 3" id="KW-0413">Isomerase</keyword>
<dbReference type="PANTHER" id="PTHR11934:SF0">
    <property type="entry name" value="RIBOSE-5-PHOSPHATE ISOMERASE"/>
    <property type="match status" value="1"/>
</dbReference>
<dbReference type="Pfam" id="PF06026">
    <property type="entry name" value="Rib_5-P_isom_A"/>
    <property type="match status" value="1"/>
</dbReference>
<dbReference type="FunFam" id="3.40.50.1360:FF:000001">
    <property type="entry name" value="Ribose-5-phosphate isomerase A"/>
    <property type="match status" value="1"/>
</dbReference>
<keyword evidence="5" id="KW-1185">Reference proteome</keyword>
<dbReference type="GO" id="GO:0009052">
    <property type="term" value="P:pentose-phosphate shunt, non-oxidative branch"/>
    <property type="evidence" value="ECO:0007669"/>
    <property type="project" value="UniProtKB-UniRule"/>
</dbReference>
<dbReference type="PANTHER" id="PTHR11934">
    <property type="entry name" value="RIBOSE-5-PHOSPHATE ISOMERASE"/>
    <property type="match status" value="1"/>
</dbReference>
<sequence>METSSSEKEKHLAAMKAVTYIKNGQVIGLGTGSTADYAIREIGKLVQKGLQIKAIPTSKKTQELAESLDIPIIDSNSVDYIDITIDGADEFNEDMVLIKGGGGALLREKIVASMTRKQIIVADSSKQVAKLGLAFKLPIEVIPFASNYVMNQVRGLGGTCDIRHQSGKIFVTEQGNWILDANFGHIKDPQSLSHSLNKISGLVCHGLFIDLADIVIIGRGNEEETIARKLS</sequence>
<dbReference type="InterPro" id="IPR020672">
    <property type="entry name" value="Ribose5P_isomerase_typA_subgr"/>
</dbReference>